<dbReference type="PANTHER" id="PTHR33121:SF70">
    <property type="entry name" value="SIGNALING PROTEIN YKOW"/>
    <property type="match status" value="1"/>
</dbReference>
<feature type="domain" description="EAL" evidence="1">
    <location>
        <begin position="304"/>
        <end position="536"/>
    </location>
</feature>
<dbReference type="SMART" id="SM00052">
    <property type="entry name" value="EAL"/>
    <property type="match status" value="1"/>
</dbReference>
<evidence type="ECO:0000313" key="3">
    <source>
        <dbReference type="EMBL" id="MCY1141185.1"/>
    </source>
</evidence>
<dbReference type="RefSeq" id="WP_267565552.1">
    <property type="nucleotide sequence ID" value="NZ_JAPNTZ010000008.1"/>
</dbReference>
<accession>A0ABT4B3X9</accession>
<dbReference type="InterPro" id="IPR029787">
    <property type="entry name" value="Nucleotide_cyclase"/>
</dbReference>
<dbReference type="InterPro" id="IPR043128">
    <property type="entry name" value="Rev_trsase/Diguanyl_cyclase"/>
</dbReference>
<dbReference type="Gene3D" id="3.30.70.270">
    <property type="match status" value="1"/>
</dbReference>
<evidence type="ECO:0000259" key="2">
    <source>
        <dbReference type="PROSITE" id="PS50887"/>
    </source>
</evidence>
<feature type="domain" description="GGDEF" evidence="2">
    <location>
        <begin position="167"/>
        <end position="295"/>
    </location>
</feature>
<dbReference type="SMART" id="SM00267">
    <property type="entry name" value="GGDEF"/>
    <property type="match status" value="1"/>
</dbReference>
<dbReference type="SUPFAM" id="SSF141868">
    <property type="entry name" value="EAL domain-like"/>
    <property type="match status" value="1"/>
</dbReference>
<dbReference type="PANTHER" id="PTHR33121">
    <property type="entry name" value="CYCLIC DI-GMP PHOSPHODIESTERASE PDEF"/>
    <property type="match status" value="1"/>
</dbReference>
<gene>
    <name evidence="3" type="ORF">OWR29_24565</name>
</gene>
<organism evidence="3 4">
    <name type="scientific">Paractinoplanes pyxinae</name>
    <dbReference type="NCBI Taxonomy" id="2997416"/>
    <lineage>
        <taxon>Bacteria</taxon>
        <taxon>Bacillati</taxon>
        <taxon>Actinomycetota</taxon>
        <taxon>Actinomycetes</taxon>
        <taxon>Micromonosporales</taxon>
        <taxon>Micromonosporaceae</taxon>
        <taxon>Paractinoplanes</taxon>
    </lineage>
</organism>
<protein>
    <submittedName>
        <fullName evidence="3">GGDEF domain-containing phosphodiesterase</fullName>
    </submittedName>
</protein>
<sequence>MTSYAALTEDWLRGVVAAGFVPGVRARARSALEDLLEEFVAAVRAEPFDPAPGRRIGSELVDLRMSSPPVLGTTVHLLAGRLPAILGEESRERVLALLESLVVGFVAAQRDLAVRAAEEMNRSEKIHWRAVQLDLQRRLQQALLHRPDTGLPNEQHLHKTLADLGGGRAGLLLLGLDHLEELTDTLGDDRGVRLLASIARRLRPLGILAQPATDLFAVLVPGTTGPDDLIKVADQALHLLAGPFPIDGHDLHVTAYAGLVERPTAGTDPDGWLHDARLALRWARHDQRGPALFDPARADDERNRHRLAAEMPAALDRGEFTLHYQPLLRLADRAVIGAEALARWQRPGDGLVMPHQFIQVAERTGLIRPLGRYLLEKACRQGVARPGRLMSVNLSPVQLRDPALVASVADILHRTGLPAARLQLEVTETAEALQYRPVLQELAALGVRLALDDFGTGYSSLAVLTTLPFTEAKLAAEFLHDTQRRDVLGHIIDACHALGMTVTAEGIETADQESLLRDLGCDHGQGYHLGRPGPAA</sequence>
<keyword evidence="4" id="KW-1185">Reference proteome</keyword>
<evidence type="ECO:0000313" key="4">
    <source>
        <dbReference type="Proteomes" id="UP001151002"/>
    </source>
</evidence>
<name>A0ABT4B3X9_9ACTN</name>
<proteinExistence type="predicted"/>
<comment type="caution">
    <text evidence="3">The sequence shown here is derived from an EMBL/GenBank/DDBJ whole genome shotgun (WGS) entry which is preliminary data.</text>
</comment>
<dbReference type="Gene3D" id="3.20.20.450">
    <property type="entry name" value="EAL domain"/>
    <property type="match status" value="1"/>
</dbReference>
<dbReference type="PROSITE" id="PS50883">
    <property type="entry name" value="EAL"/>
    <property type="match status" value="1"/>
</dbReference>
<dbReference type="InterPro" id="IPR050706">
    <property type="entry name" value="Cyclic-di-GMP_PDE-like"/>
</dbReference>
<dbReference type="CDD" id="cd01948">
    <property type="entry name" value="EAL"/>
    <property type="match status" value="1"/>
</dbReference>
<dbReference type="Proteomes" id="UP001151002">
    <property type="component" value="Unassembled WGS sequence"/>
</dbReference>
<dbReference type="Pfam" id="PF00990">
    <property type="entry name" value="GGDEF"/>
    <property type="match status" value="1"/>
</dbReference>
<dbReference type="SUPFAM" id="SSF55073">
    <property type="entry name" value="Nucleotide cyclase"/>
    <property type="match status" value="1"/>
</dbReference>
<dbReference type="EMBL" id="JAPNTZ010000008">
    <property type="protein sequence ID" value="MCY1141185.1"/>
    <property type="molecule type" value="Genomic_DNA"/>
</dbReference>
<dbReference type="Pfam" id="PF00563">
    <property type="entry name" value="EAL"/>
    <property type="match status" value="1"/>
</dbReference>
<dbReference type="InterPro" id="IPR000160">
    <property type="entry name" value="GGDEF_dom"/>
</dbReference>
<dbReference type="InterPro" id="IPR001633">
    <property type="entry name" value="EAL_dom"/>
</dbReference>
<dbReference type="PROSITE" id="PS50887">
    <property type="entry name" value="GGDEF"/>
    <property type="match status" value="1"/>
</dbReference>
<reference evidence="3" key="1">
    <citation type="submission" date="2022-11" db="EMBL/GenBank/DDBJ databases">
        <authorList>
            <person name="Somphong A."/>
            <person name="Phongsopitanun W."/>
        </authorList>
    </citation>
    <scope>NUCLEOTIDE SEQUENCE</scope>
    <source>
        <strain evidence="3">Pm04-4</strain>
    </source>
</reference>
<dbReference type="InterPro" id="IPR035919">
    <property type="entry name" value="EAL_sf"/>
</dbReference>
<evidence type="ECO:0000259" key="1">
    <source>
        <dbReference type="PROSITE" id="PS50883"/>
    </source>
</evidence>